<dbReference type="Pfam" id="PF21302">
    <property type="entry name" value="Zn_ribbon_RlmA"/>
    <property type="match status" value="1"/>
</dbReference>
<organism evidence="5 6">
    <name type="scientific">Saccharomonospora azurea NA-128</name>
    <dbReference type="NCBI Taxonomy" id="882081"/>
    <lineage>
        <taxon>Bacteria</taxon>
        <taxon>Bacillati</taxon>
        <taxon>Actinomycetota</taxon>
        <taxon>Actinomycetes</taxon>
        <taxon>Pseudonocardiales</taxon>
        <taxon>Pseudonocardiaceae</taxon>
        <taxon>Saccharomonospora</taxon>
    </lineage>
</organism>
<dbReference type="Gene3D" id="3.40.50.150">
    <property type="entry name" value="Vaccinia Virus protein VP39"/>
    <property type="match status" value="1"/>
</dbReference>
<keyword evidence="2" id="KW-0949">S-adenosyl-L-methionine</keyword>
<keyword evidence="1" id="KW-0479">Metal-binding</keyword>
<evidence type="ECO:0000259" key="3">
    <source>
        <dbReference type="Pfam" id="PF13649"/>
    </source>
</evidence>
<dbReference type="InterPro" id="IPR041698">
    <property type="entry name" value="Methyltransf_25"/>
</dbReference>
<feature type="binding site" evidence="1">
    <location>
        <position position="40"/>
    </location>
    <ligand>
        <name>Zn(2+)</name>
        <dbReference type="ChEBI" id="CHEBI:29105"/>
    </ligand>
</feature>
<dbReference type="Proteomes" id="UP000004705">
    <property type="component" value="Chromosome"/>
</dbReference>
<protein>
    <submittedName>
        <fullName evidence="5">Methylase involved in ubiquinone/menaquinone biosynthesis</fullName>
    </submittedName>
</protein>
<sequence length="291" mass="30404">MRPAPAPAAPPGTVVAALRCSVCGDEMALEARTLRCPAEHSFDLARQGYVNLLHASVPKGTADTAAMVSAREAFLRGGFYAPLAHALASRAAPGTPGTSGEGLVVDAGAGTGYYLAHVLDALPETTGLALDVSAPALKRAARAHPRLGAAVWNLWKPWPVASGVADLVVNVFAPRNAGEFRRVLAPGGRLLVAGPGRGHLAELADELALLDVDADKTERLDATLAQGFRLVAREDVSDRVTLSPDDVRNVVLMGPNAHHLHRNGLADRLAAVAEPMTTSTVFTVSVYERLG</sequence>
<keyword evidence="5" id="KW-0489">Methyltransferase</keyword>
<dbReference type="HOGENOM" id="CLU_050931_1_0_11"/>
<reference evidence="5 6" key="1">
    <citation type="journal article" date="2012" name="Stand. Genomic Sci.">
        <title>Genome sequence of the soil bacterium Saccharomonospora azurea type strain (NA-128(T)).</title>
        <authorList>
            <person name="Klenk H.P."/>
            <person name="Held B."/>
            <person name="Lucas S."/>
            <person name="Lapidus A."/>
            <person name="Copeland A."/>
            <person name="Hammon N."/>
            <person name="Pitluck S."/>
            <person name="Goodwin L.A."/>
            <person name="Han C."/>
            <person name="Tapia R."/>
            <person name="Brambilla E.M."/>
            <person name="Potter G."/>
            <person name="Land M."/>
            <person name="Ivanova N."/>
            <person name="Rohde M."/>
            <person name="Goker M."/>
            <person name="Detter J.C."/>
            <person name="Kyrpides N.C."/>
            <person name="Woyke T."/>
        </authorList>
    </citation>
    <scope>NUCLEOTIDE SEQUENCE [LARGE SCALE GENOMIC DNA]</scope>
    <source>
        <strain evidence="5 6">NA-128</strain>
    </source>
</reference>
<name>H8GB56_9PSEU</name>
<dbReference type="EMBL" id="CM001466">
    <property type="protein sequence ID" value="EHY90679.1"/>
    <property type="molecule type" value="Genomic_DNA"/>
</dbReference>
<evidence type="ECO:0000256" key="1">
    <source>
        <dbReference type="PIRSR" id="PIRSR018249-1"/>
    </source>
</evidence>
<accession>H8GB56</accession>
<feature type="binding site" evidence="2">
    <location>
        <position position="80"/>
    </location>
    <ligand>
        <name>S-adenosyl-L-methionine</name>
        <dbReference type="ChEBI" id="CHEBI:59789"/>
    </ligand>
</feature>
<feature type="domain" description="Methyltransferase" evidence="3">
    <location>
        <begin position="104"/>
        <end position="188"/>
    </location>
</feature>
<dbReference type="InterPro" id="IPR016718">
    <property type="entry name" value="rRNA_m1G-MeTrfase_A_prd"/>
</dbReference>
<dbReference type="Pfam" id="PF13649">
    <property type="entry name" value="Methyltransf_25"/>
    <property type="match status" value="1"/>
</dbReference>
<proteinExistence type="predicted"/>
<dbReference type="SUPFAM" id="SSF53335">
    <property type="entry name" value="S-adenosyl-L-methionine-dependent methyltransferases"/>
    <property type="match status" value="1"/>
</dbReference>
<keyword evidence="5" id="KW-0830">Ubiquinone</keyword>
<keyword evidence="5" id="KW-0808">Transferase</keyword>
<dbReference type="GO" id="GO:0046872">
    <property type="term" value="F:metal ion binding"/>
    <property type="evidence" value="ECO:0007669"/>
    <property type="project" value="UniProtKB-KW"/>
</dbReference>
<dbReference type="GO" id="GO:0008168">
    <property type="term" value="F:methyltransferase activity"/>
    <property type="evidence" value="ECO:0007669"/>
    <property type="project" value="UniProtKB-KW"/>
</dbReference>
<evidence type="ECO:0000313" key="5">
    <source>
        <dbReference type="EMBL" id="EHY90679.1"/>
    </source>
</evidence>
<evidence type="ECO:0000259" key="4">
    <source>
        <dbReference type="Pfam" id="PF21302"/>
    </source>
</evidence>
<gene>
    <name evidence="5" type="ORF">SacazDRAFT_03819</name>
</gene>
<feature type="domain" description="23S rRNA (guanine(745)-N(1))-methyltransferase N-terminal" evidence="4">
    <location>
        <begin position="19"/>
        <end position="53"/>
    </location>
</feature>
<feature type="binding site" evidence="1">
    <location>
        <position position="36"/>
    </location>
    <ligand>
        <name>Zn(2+)</name>
        <dbReference type="ChEBI" id="CHEBI:29105"/>
    </ligand>
</feature>
<dbReference type="InterPro" id="IPR048647">
    <property type="entry name" value="RlmA_N"/>
</dbReference>
<feature type="binding site" evidence="2">
    <location>
        <begin position="111"/>
        <end position="112"/>
    </location>
    <ligand>
        <name>S-adenosyl-L-methionine</name>
        <dbReference type="ChEBI" id="CHEBI:59789"/>
    </ligand>
</feature>
<dbReference type="CDD" id="cd02440">
    <property type="entry name" value="AdoMet_MTases"/>
    <property type="match status" value="1"/>
</dbReference>
<feature type="binding site" evidence="2">
    <location>
        <position position="199"/>
    </location>
    <ligand>
        <name>S-adenosyl-L-methionine</name>
        <dbReference type="ChEBI" id="CHEBI:59789"/>
    </ligand>
</feature>
<dbReference type="PIRSF" id="PIRSF018249">
    <property type="entry name" value="MyrA_prd"/>
    <property type="match status" value="1"/>
</dbReference>
<keyword evidence="6" id="KW-1185">Reference proteome</keyword>
<evidence type="ECO:0000256" key="2">
    <source>
        <dbReference type="PIRSR" id="PIRSR018249-2"/>
    </source>
</evidence>
<dbReference type="AlphaFoldDB" id="H8GB56"/>
<keyword evidence="1" id="KW-0862">Zinc</keyword>
<dbReference type="InterPro" id="IPR029063">
    <property type="entry name" value="SAM-dependent_MTases_sf"/>
</dbReference>
<dbReference type="GO" id="GO:0032259">
    <property type="term" value="P:methylation"/>
    <property type="evidence" value="ECO:0007669"/>
    <property type="project" value="UniProtKB-KW"/>
</dbReference>
<evidence type="ECO:0000313" key="6">
    <source>
        <dbReference type="Proteomes" id="UP000004705"/>
    </source>
</evidence>